<dbReference type="SUPFAM" id="SSF55486">
    <property type="entry name" value="Metalloproteases ('zincins'), catalytic domain"/>
    <property type="match status" value="1"/>
</dbReference>
<dbReference type="InterPro" id="IPR001930">
    <property type="entry name" value="Peptidase_M1"/>
</dbReference>
<feature type="domain" description="Aminopeptidase N-like N-terminal" evidence="2">
    <location>
        <begin position="1"/>
        <end position="73"/>
    </location>
</feature>
<dbReference type="InterPro" id="IPR014782">
    <property type="entry name" value="Peptidase_M1_dom"/>
</dbReference>
<evidence type="ECO:0000313" key="3">
    <source>
        <dbReference type="EMBL" id="ORY37845.1"/>
    </source>
</evidence>
<protein>
    <submittedName>
        <fullName evidence="3">Peptidase M1, membrane alanine aminopeptidase</fullName>
    </submittedName>
</protein>
<dbReference type="SUPFAM" id="SSF63737">
    <property type="entry name" value="Leukotriene A4 hydrolase N-terminal domain"/>
    <property type="match status" value="1"/>
</dbReference>
<dbReference type="GO" id="GO:0005615">
    <property type="term" value="C:extracellular space"/>
    <property type="evidence" value="ECO:0007669"/>
    <property type="project" value="TreeGrafter"/>
</dbReference>
<dbReference type="GO" id="GO:0005737">
    <property type="term" value="C:cytoplasm"/>
    <property type="evidence" value="ECO:0007669"/>
    <property type="project" value="TreeGrafter"/>
</dbReference>
<dbReference type="EMBL" id="MCOG01000140">
    <property type="protein sequence ID" value="ORY37845.1"/>
    <property type="molecule type" value="Genomic_DNA"/>
</dbReference>
<accession>A0A1Y2BUQ6</accession>
<dbReference type="Gene3D" id="2.60.40.1730">
    <property type="entry name" value="tricorn interacting facor f3 domain"/>
    <property type="match status" value="1"/>
</dbReference>
<dbReference type="Pfam" id="PF01433">
    <property type="entry name" value="Peptidase_M1"/>
    <property type="match status" value="1"/>
</dbReference>
<dbReference type="PANTHER" id="PTHR11533:SF299">
    <property type="entry name" value="AMINOPEPTIDASE"/>
    <property type="match status" value="1"/>
</dbReference>
<dbReference type="InterPro" id="IPR050344">
    <property type="entry name" value="Peptidase_M1_aminopeptidases"/>
</dbReference>
<dbReference type="GO" id="GO:0043171">
    <property type="term" value="P:peptide catabolic process"/>
    <property type="evidence" value="ECO:0007669"/>
    <property type="project" value="TreeGrafter"/>
</dbReference>
<dbReference type="GO" id="GO:0006508">
    <property type="term" value="P:proteolysis"/>
    <property type="evidence" value="ECO:0007669"/>
    <property type="project" value="InterPro"/>
</dbReference>
<dbReference type="InterPro" id="IPR042097">
    <property type="entry name" value="Aminopeptidase_N-like_N_sf"/>
</dbReference>
<dbReference type="GO" id="GO:0070006">
    <property type="term" value="F:metalloaminopeptidase activity"/>
    <property type="evidence" value="ECO:0007669"/>
    <property type="project" value="TreeGrafter"/>
</dbReference>
<evidence type="ECO:0000259" key="2">
    <source>
        <dbReference type="Pfam" id="PF17900"/>
    </source>
</evidence>
<feature type="domain" description="Peptidase M1 membrane alanine aminopeptidase" evidence="1">
    <location>
        <begin position="86"/>
        <end position="146"/>
    </location>
</feature>
<sequence length="147" mass="16962">MAATQFEAADARRAFPCFDEPQLKATFQLNMTIDDDYYALSNMNVVEIKEIENSHLKQKKYIFANSVKMSTYLVAFIVSNFHQFQNNTMILMSVGIPNFNFGGMENWGLINFRSRYLLWNEKTGTIDSKSDVTTIVAHEIAHQWFGK</sequence>
<evidence type="ECO:0000259" key="1">
    <source>
        <dbReference type="Pfam" id="PF01433"/>
    </source>
</evidence>
<gene>
    <name evidence="3" type="ORF">LY90DRAFT_511073</name>
</gene>
<dbReference type="STRING" id="1754190.A0A1Y2BUQ6"/>
<keyword evidence="4" id="KW-1185">Reference proteome</keyword>
<dbReference type="GO" id="GO:0008270">
    <property type="term" value="F:zinc ion binding"/>
    <property type="evidence" value="ECO:0007669"/>
    <property type="project" value="InterPro"/>
</dbReference>
<dbReference type="OrthoDB" id="10031169at2759"/>
<dbReference type="GO" id="GO:0042277">
    <property type="term" value="F:peptide binding"/>
    <property type="evidence" value="ECO:0007669"/>
    <property type="project" value="TreeGrafter"/>
</dbReference>
<keyword evidence="3" id="KW-0031">Aminopeptidase</keyword>
<dbReference type="InterPro" id="IPR045357">
    <property type="entry name" value="Aminopeptidase_N-like_N"/>
</dbReference>
<keyword evidence="3" id="KW-0378">Hydrolase</keyword>
<organism evidence="3 4">
    <name type="scientific">Neocallimastix californiae</name>
    <dbReference type="NCBI Taxonomy" id="1754190"/>
    <lineage>
        <taxon>Eukaryota</taxon>
        <taxon>Fungi</taxon>
        <taxon>Fungi incertae sedis</taxon>
        <taxon>Chytridiomycota</taxon>
        <taxon>Chytridiomycota incertae sedis</taxon>
        <taxon>Neocallimastigomycetes</taxon>
        <taxon>Neocallimastigales</taxon>
        <taxon>Neocallimastigaceae</taxon>
        <taxon>Neocallimastix</taxon>
    </lineage>
</organism>
<dbReference type="GO" id="GO:0016020">
    <property type="term" value="C:membrane"/>
    <property type="evidence" value="ECO:0007669"/>
    <property type="project" value="TreeGrafter"/>
</dbReference>
<dbReference type="PANTHER" id="PTHR11533">
    <property type="entry name" value="PROTEASE M1 ZINC METALLOPROTEASE"/>
    <property type="match status" value="1"/>
</dbReference>
<dbReference type="AlphaFoldDB" id="A0A1Y2BUQ6"/>
<name>A0A1Y2BUQ6_9FUNG</name>
<comment type="caution">
    <text evidence="3">The sequence shown here is derived from an EMBL/GenBank/DDBJ whole genome shotgun (WGS) entry which is preliminary data.</text>
</comment>
<proteinExistence type="predicted"/>
<keyword evidence="3" id="KW-0645">Protease</keyword>
<evidence type="ECO:0000313" key="4">
    <source>
        <dbReference type="Proteomes" id="UP000193920"/>
    </source>
</evidence>
<dbReference type="Pfam" id="PF17900">
    <property type="entry name" value="Peptidase_M1_N"/>
    <property type="match status" value="1"/>
</dbReference>
<reference evidence="3 4" key="1">
    <citation type="submission" date="2016-08" db="EMBL/GenBank/DDBJ databases">
        <title>A Parts List for Fungal Cellulosomes Revealed by Comparative Genomics.</title>
        <authorList>
            <consortium name="DOE Joint Genome Institute"/>
            <person name="Haitjema C.H."/>
            <person name="Gilmore S.P."/>
            <person name="Henske J.K."/>
            <person name="Solomon K.V."/>
            <person name="De Groot R."/>
            <person name="Kuo A."/>
            <person name="Mondo S.J."/>
            <person name="Salamov A.A."/>
            <person name="Labutti K."/>
            <person name="Zhao Z."/>
            <person name="Chiniquy J."/>
            <person name="Barry K."/>
            <person name="Brewer H.M."/>
            <person name="Purvine S.O."/>
            <person name="Wright A.T."/>
            <person name="Boxma B."/>
            <person name="Van Alen T."/>
            <person name="Hackstein J.H."/>
            <person name="Baker S.E."/>
            <person name="Grigoriev I.V."/>
            <person name="O'Malley M.A."/>
        </authorList>
    </citation>
    <scope>NUCLEOTIDE SEQUENCE [LARGE SCALE GENOMIC DNA]</scope>
    <source>
        <strain evidence="3 4">G1</strain>
    </source>
</reference>
<dbReference type="Proteomes" id="UP000193920">
    <property type="component" value="Unassembled WGS sequence"/>
</dbReference>
<dbReference type="PRINTS" id="PR00756">
    <property type="entry name" value="ALADIPTASE"/>
</dbReference>